<evidence type="ECO:0000256" key="1">
    <source>
        <dbReference type="ARBA" id="ARBA00022857"/>
    </source>
</evidence>
<dbReference type="Gene3D" id="3.40.50.720">
    <property type="entry name" value="NAD(P)-binding Rossmann-like Domain"/>
    <property type="match status" value="1"/>
</dbReference>
<evidence type="ECO:0000256" key="2">
    <source>
        <dbReference type="ARBA" id="ARBA00023002"/>
    </source>
</evidence>
<evidence type="ECO:0000259" key="3">
    <source>
        <dbReference type="SMART" id="SM00829"/>
    </source>
</evidence>
<keyword evidence="2" id="KW-0560">Oxidoreductase</keyword>
<dbReference type="GO" id="GO:0035925">
    <property type="term" value="F:mRNA 3'-UTR AU-rich region binding"/>
    <property type="evidence" value="ECO:0007669"/>
    <property type="project" value="TreeGrafter"/>
</dbReference>
<dbReference type="GO" id="GO:0005829">
    <property type="term" value="C:cytosol"/>
    <property type="evidence" value="ECO:0007669"/>
    <property type="project" value="TreeGrafter"/>
</dbReference>
<dbReference type="PANTHER" id="PTHR48106">
    <property type="entry name" value="QUINONE OXIDOREDUCTASE PIG3-RELATED"/>
    <property type="match status" value="1"/>
</dbReference>
<name>A0A1E5NZX0_9ACTN</name>
<comment type="caution">
    <text evidence="4">The sequence shown here is derived from an EMBL/GenBank/DDBJ whole genome shotgun (WGS) entry which is preliminary data.</text>
</comment>
<dbReference type="AlphaFoldDB" id="A0A1E5NZX0"/>
<keyword evidence="1" id="KW-0521">NADP</keyword>
<dbReference type="STRING" id="36818.BGK67_32920"/>
<proteinExistence type="predicted"/>
<sequence>MSTASAERAASAAARAAGTEANVLVRMTGSGEPEQHIVRAGGPRPTAGKGKVVVEVQAAGVSYAEVQMLQHLHPFPPKFPFVPGYDLVGTITEVGPGVTGWKKGDRIAAMPRQGAWQRYVELPAKTLAAVPAELDAAVAVSLVTNGVTAYQMLHRLTKLAPGRTVLVHGASGGVGALLTQLAVHHGLRVIGTASPAKHDTVREFGAEPLDYRTPDLVQAVRRLAPRGVDAVFDHIGGSGLDAAWKVLVEGGTLVSFDSSVAGYRPGQWFRPHVPALRRTVARWFTRHLGLTGGRRMTMYYVKPGPDFNADYTELCRLTAEGVLRPQIAGRHPLSGAAAAVRALLDGATVGKHVLIP</sequence>
<keyword evidence="5" id="KW-1185">Reference proteome</keyword>
<dbReference type="SUPFAM" id="SSF51735">
    <property type="entry name" value="NAD(P)-binding Rossmann-fold domains"/>
    <property type="match status" value="1"/>
</dbReference>
<organism evidence="4 5">
    <name type="scientific">Streptomyces subrutilus</name>
    <dbReference type="NCBI Taxonomy" id="36818"/>
    <lineage>
        <taxon>Bacteria</taxon>
        <taxon>Bacillati</taxon>
        <taxon>Actinomycetota</taxon>
        <taxon>Actinomycetes</taxon>
        <taxon>Kitasatosporales</taxon>
        <taxon>Streptomycetaceae</taxon>
        <taxon>Streptomyces</taxon>
    </lineage>
</organism>
<reference evidence="4 5" key="1">
    <citation type="submission" date="2016-08" db="EMBL/GenBank/DDBJ databases">
        <title>The complete genome of Streptomyces subrutilus 10-1-1.</title>
        <authorList>
            <person name="Chen X."/>
        </authorList>
    </citation>
    <scope>NUCLEOTIDE SEQUENCE [LARGE SCALE GENOMIC DNA]</scope>
    <source>
        <strain evidence="4 5">10-1-1</strain>
    </source>
</reference>
<dbReference type="Pfam" id="PF08240">
    <property type="entry name" value="ADH_N"/>
    <property type="match status" value="1"/>
</dbReference>
<dbReference type="RefSeq" id="WP_069924412.1">
    <property type="nucleotide sequence ID" value="NZ_MEHK01000002.1"/>
</dbReference>
<dbReference type="SUPFAM" id="SSF50129">
    <property type="entry name" value="GroES-like"/>
    <property type="match status" value="1"/>
</dbReference>
<accession>A0A1E5NZX0</accession>
<dbReference type="SMART" id="SM00829">
    <property type="entry name" value="PKS_ER"/>
    <property type="match status" value="1"/>
</dbReference>
<dbReference type="GO" id="GO:0003960">
    <property type="term" value="F:quinone reductase (NADPH) activity"/>
    <property type="evidence" value="ECO:0007669"/>
    <property type="project" value="TreeGrafter"/>
</dbReference>
<gene>
    <name evidence="4" type="ORF">BGK67_32920</name>
</gene>
<dbReference type="InterPro" id="IPR013154">
    <property type="entry name" value="ADH-like_N"/>
</dbReference>
<protein>
    <recommendedName>
        <fullName evidence="3">Enoyl reductase (ER) domain-containing protein</fullName>
    </recommendedName>
</protein>
<dbReference type="EMBL" id="MEHK01000002">
    <property type="protein sequence ID" value="OEJ22362.1"/>
    <property type="molecule type" value="Genomic_DNA"/>
</dbReference>
<dbReference type="PANTHER" id="PTHR48106:SF13">
    <property type="entry name" value="QUINONE OXIDOREDUCTASE-RELATED"/>
    <property type="match status" value="1"/>
</dbReference>
<dbReference type="Proteomes" id="UP000095705">
    <property type="component" value="Unassembled WGS sequence"/>
</dbReference>
<dbReference type="Gene3D" id="3.90.180.10">
    <property type="entry name" value="Medium-chain alcohol dehydrogenases, catalytic domain"/>
    <property type="match status" value="1"/>
</dbReference>
<dbReference type="InterPro" id="IPR011032">
    <property type="entry name" value="GroES-like_sf"/>
</dbReference>
<dbReference type="InterPro" id="IPR020843">
    <property type="entry name" value="ER"/>
</dbReference>
<dbReference type="GO" id="GO:0070402">
    <property type="term" value="F:NADPH binding"/>
    <property type="evidence" value="ECO:0007669"/>
    <property type="project" value="TreeGrafter"/>
</dbReference>
<feature type="domain" description="Enoyl reductase (ER)" evidence="3">
    <location>
        <begin position="29"/>
        <end position="354"/>
    </location>
</feature>
<evidence type="ECO:0000313" key="4">
    <source>
        <dbReference type="EMBL" id="OEJ22362.1"/>
    </source>
</evidence>
<dbReference type="Pfam" id="PF13602">
    <property type="entry name" value="ADH_zinc_N_2"/>
    <property type="match status" value="1"/>
</dbReference>
<evidence type="ECO:0000313" key="5">
    <source>
        <dbReference type="Proteomes" id="UP000095705"/>
    </source>
</evidence>
<dbReference type="OrthoDB" id="2665481at2"/>
<dbReference type="InterPro" id="IPR036291">
    <property type="entry name" value="NAD(P)-bd_dom_sf"/>
</dbReference>